<dbReference type="Gene3D" id="3.30.460.10">
    <property type="entry name" value="Beta Polymerase, domain 2"/>
    <property type="match status" value="1"/>
</dbReference>
<evidence type="ECO:0000313" key="10">
    <source>
        <dbReference type="Proteomes" id="UP000008461"/>
    </source>
</evidence>
<evidence type="ECO:0000313" key="9">
    <source>
        <dbReference type="EMBL" id="AEE48942.1"/>
    </source>
</evidence>
<evidence type="ECO:0000256" key="1">
    <source>
        <dbReference type="ARBA" id="ARBA00001946"/>
    </source>
</evidence>
<dbReference type="HOGENOM" id="CLU_130257_4_0_10"/>
<evidence type="ECO:0000256" key="2">
    <source>
        <dbReference type="ARBA" id="ARBA00022679"/>
    </source>
</evidence>
<dbReference type="InterPro" id="IPR052038">
    <property type="entry name" value="Type-VII_TA_antitoxin"/>
</dbReference>
<keyword evidence="10" id="KW-1185">Reference proteome</keyword>
<keyword evidence="4" id="KW-0479">Metal-binding</keyword>
<dbReference type="Pfam" id="PF18765">
    <property type="entry name" value="Polbeta"/>
    <property type="match status" value="1"/>
</dbReference>
<organism evidence="9 10">
    <name type="scientific">Haliscomenobacter hydrossis (strain ATCC 27775 / DSM 1100 / LMG 10767 / O)</name>
    <dbReference type="NCBI Taxonomy" id="760192"/>
    <lineage>
        <taxon>Bacteria</taxon>
        <taxon>Pseudomonadati</taxon>
        <taxon>Bacteroidota</taxon>
        <taxon>Saprospiria</taxon>
        <taxon>Saprospirales</taxon>
        <taxon>Haliscomenobacteraceae</taxon>
        <taxon>Haliscomenobacter</taxon>
    </lineage>
</organism>
<accession>F4KQB6</accession>
<evidence type="ECO:0000256" key="6">
    <source>
        <dbReference type="ARBA" id="ARBA00022840"/>
    </source>
</evidence>
<dbReference type="GO" id="GO:0005524">
    <property type="term" value="F:ATP binding"/>
    <property type="evidence" value="ECO:0007669"/>
    <property type="project" value="UniProtKB-KW"/>
</dbReference>
<dbReference type="KEGG" id="hhy:Halhy_1043"/>
<dbReference type="InterPro" id="IPR041633">
    <property type="entry name" value="Polbeta"/>
</dbReference>
<feature type="domain" description="Polymerase beta nucleotidyltransferase" evidence="8">
    <location>
        <begin position="12"/>
        <end position="102"/>
    </location>
</feature>
<dbReference type="GO" id="GO:0046872">
    <property type="term" value="F:metal ion binding"/>
    <property type="evidence" value="ECO:0007669"/>
    <property type="project" value="UniProtKB-KW"/>
</dbReference>
<reference evidence="9 10" key="1">
    <citation type="journal article" date="2011" name="Stand. Genomic Sci.">
        <title>Complete genome sequence of Haliscomenobacter hydrossis type strain (O).</title>
        <authorList>
            <consortium name="US DOE Joint Genome Institute (JGI-PGF)"/>
            <person name="Daligault H."/>
            <person name="Lapidus A."/>
            <person name="Zeytun A."/>
            <person name="Nolan M."/>
            <person name="Lucas S."/>
            <person name="Del Rio T.G."/>
            <person name="Tice H."/>
            <person name="Cheng J.F."/>
            <person name="Tapia R."/>
            <person name="Han C."/>
            <person name="Goodwin L."/>
            <person name="Pitluck S."/>
            <person name="Liolios K."/>
            <person name="Pagani I."/>
            <person name="Ivanova N."/>
            <person name="Huntemann M."/>
            <person name="Mavromatis K."/>
            <person name="Mikhailova N."/>
            <person name="Pati A."/>
            <person name="Chen A."/>
            <person name="Palaniappan K."/>
            <person name="Land M."/>
            <person name="Hauser L."/>
            <person name="Brambilla E.M."/>
            <person name="Rohde M."/>
            <person name="Verbarg S."/>
            <person name="Goker M."/>
            <person name="Bristow J."/>
            <person name="Eisen J.A."/>
            <person name="Markowitz V."/>
            <person name="Hugenholtz P."/>
            <person name="Kyrpides N.C."/>
            <person name="Klenk H.P."/>
            <person name="Woyke T."/>
        </authorList>
    </citation>
    <scope>NUCLEOTIDE SEQUENCE [LARGE SCALE GENOMIC DNA]</scope>
    <source>
        <strain evidence="10">ATCC 27775 / DSM 1100 / LMG 10767 / O</strain>
    </source>
</reference>
<dbReference type="RefSeq" id="WP_013763497.1">
    <property type="nucleotide sequence ID" value="NC_015510.1"/>
</dbReference>
<evidence type="ECO:0000256" key="5">
    <source>
        <dbReference type="ARBA" id="ARBA00022741"/>
    </source>
</evidence>
<evidence type="ECO:0000256" key="7">
    <source>
        <dbReference type="ARBA" id="ARBA00022842"/>
    </source>
</evidence>
<dbReference type="PANTHER" id="PTHR33571:SF12">
    <property type="entry name" value="BSL3053 PROTEIN"/>
    <property type="match status" value="1"/>
</dbReference>
<keyword evidence="5" id="KW-0547">Nucleotide-binding</keyword>
<keyword evidence="7" id="KW-0460">Magnesium</keyword>
<sequence length="109" mass="12531">MHPFLEQHLPSIEQLCLKHKVSKLYVFGSLASGRFDEKNSDADFIVAFEPSSNRGLAQNYLNLMVDLSKILQRSVDLLLDEPIENPYFKEELDETKMLIYEQAGEEVLV</sequence>
<dbReference type="EMBL" id="CP002691">
    <property type="protein sequence ID" value="AEE48942.1"/>
    <property type="molecule type" value="Genomic_DNA"/>
</dbReference>
<proteinExistence type="predicted"/>
<keyword evidence="6" id="KW-0067">ATP-binding</keyword>
<evidence type="ECO:0000256" key="4">
    <source>
        <dbReference type="ARBA" id="ARBA00022723"/>
    </source>
</evidence>
<evidence type="ECO:0000256" key="3">
    <source>
        <dbReference type="ARBA" id="ARBA00022695"/>
    </source>
</evidence>
<reference key="2">
    <citation type="submission" date="2011-04" db="EMBL/GenBank/DDBJ databases">
        <title>Complete sequence of chromosome of Haliscomenobacter hydrossis DSM 1100.</title>
        <authorList>
            <consortium name="US DOE Joint Genome Institute (JGI-PGF)"/>
            <person name="Lucas S."/>
            <person name="Han J."/>
            <person name="Lapidus A."/>
            <person name="Bruce D."/>
            <person name="Goodwin L."/>
            <person name="Pitluck S."/>
            <person name="Peters L."/>
            <person name="Kyrpides N."/>
            <person name="Mavromatis K."/>
            <person name="Ivanova N."/>
            <person name="Ovchinnikova G."/>
            <person name="Pagani I."/>
            <person name="Daligault H."/>
            <person name="Detter J.C."/>
            <person name="Han C."/>
            <person name="Land M."/>
            <person name="Hauser L."/>
            <person name="Markowitz V."/>
            <person name="Cheng J.-F."/>
            <person name="Hugenholtz P."/>
            <person name="Woyke T."/>
            <person name="Wu D."/>
            <person name="Verbarg S."/>
            <person name="Frueling A."/>
            <person name="Brambilla E."/>
            <person name="Klenk H.-P."/>
            <person name="Eisen J.A."/>
        </authorList>
    </citation>
    <scope>NUCLEOTIDE SEQUENCE</scope>
    <source>
        <strain>DSM 1100</strain>
    </source>
</reference>
<dbReference type="STRING" id="760192.Halhy_1043"/>
<dbReference type="SUPFAM" id="SSF81301">
    <property type="entry name" value="Nucleotidyltransferase"/>
    <property type="match status" value="1"/>
</dbReference>
<dbReference type="eggNOG" id="COG1669">
    <property type="taxonomic scope" value="Bacteria"/>
</dbReference>
<keyword evidence="2" id="KW-0808">Transferase</keyword>
<dbReference type="CDD" id="cd05403">
    <property type="entry name" value="NT_KNTase_like"/>
    <property type="match status" value="1"/>
</dbReference>
<gene>
    <name evidence="9" type="ordered locus">Halhy_1043</name>
</gene>
<comment type="cofactor">
    <cofactor evidence="1">
        <name>Mg(2+)</name>
        <dbReference type="ChEBI" id="CHEBI:18420"/>
    </cofactor>
</comment>
<dbReference type="PANTHER" id="PTHR33571">
    <property type="entry name" value="SSL8005 PROTEIN"/>
    <property type="match status" value="1"/>
</dbReference>
<evidence type="ECO:0000259" key="8">
    <source>
        <dbReference type="Pfam" id="PF18765"/>
    </source>
</evidence>
<dbReference type="AlphaFoldDB" id="F4KQB6"/>
<keyword evidence="3" id="KW-0548">Nucleotidyltransferase</keyword>
<dbReference type="GO" id="GO:0016779">
    <property type="term" value="F:nucleotidyltransferase activity"/>
    <property type="evidence" value="ECO:0007669"/>
    <property type="project" value="UniProtKB-KW"/>
</dbReference>
<dbReference type="Proteomes" id="UP000008461">
    <property type="component" value="Chromosome"/>
</dbReference>
<dbReference type="InterPro" id="IPR043519">
    <property type="entry name" value="NT_sf"/>
</dbReference>
<name>F4KQB6_HALH1</name>
<protein>
    <submittedName>
        <fullName evidence="9">DNA polymerase beta domain protein region</fullName>
    </submittedName>
</protein>